<proteinExistence type="predicted"/>
<keyword evidence="3" id="KW-0804">Transcription</keyword>
<gene>
    <name evidence="5" type="ORF">DI556_08715</name>
</gene>
<evidence type="ECO:0000256" key="2">
    <source>
        <dbReference type="ARBA" id="ARBA00023125"/>
    </source>
</evidence>
<dbReference type="InterPro" id="IPR036388">
    <property type="entry name" value="WH-like_DNA-bd_sf"/>
</dbReference>
<dbReference type="PRINTS" id="PR00598">
    <property type="entry name" value="HTHMARR"/>
</dbReference>
<dbReference type="SMART" id="SM00347">
    <property type="entry name" value="HTH_MARR"/>
    <property type="match status" value="1"/>
</dbReference>
<evidence type="ECO:0000313" key="6">
    <source>
        <dbReference type="Proteomes" id="UP000249185"/>
    </source>
</evidence>
<name>A0A2W5ND16_RHOSU</name>
<protein>
    <submittedName>
        <fullName evidence="5">MarR family transcriptional regulator</fullName>
    </submittedName>
</protein>
<organism evidence="5 6">
    <name type="scientific">Rhodovulum sulfidophilum</name>
    <name type="common">Rhodobacter sulfidophilus</name>
    <dbReference type="NCBI Taxonomy" id="35806"/>
    <lineage>
        <taxon>Bacteria</taxon>
        <taxon>Pseudomonadati</taxon>
        <taxon>Pseudomonadota</taxon>
        <taxon>Alphaproteobacteria</taxon>
        <taxon>Rhodobacterales</taxon>
        <taxon>Paracoccaceae</taxon>
        <taxon>Rhodovulum</taxon>
    </lineage>
</organism>
<dbReference type="Gene3D" id="1.10.10.10">
    <property type="entry name" value="Winged helix-like DNA-binding domain superfamily/Winged helix DNA-binding domain"/>
    <property type="match status" value="1"/>
</dbReference>
<evidence type="ECO:0000256" key="3">
    <source>
        <dbReference type="ARBA" id="ARBA00023163"/>
    </source>
</evidence>
<dbReference type="GO" id="GO:0003700">
    <property type="term" value="F:DNA-binding transcription factor activity"/>
    <property type="evidence" value="ECO:0007669"/>
    <property type="project" value="InterPro"/>
</dbReference>
<dbReference type="InterPro" id="IPR000835">
    <property type="entry name" value="HTH_MarR-typ"/>
</dbReference>
<reference evidence="5 6" key="1">
    <citation type="submission" date="2017-08" db="EMBL/GenBank/DDBJ databases">
        <title>Infants hospitalized years apart are colonized by the same room-sourced microbial strains.</title>
        <authorList>
            <person name="Brooks B."/>
            <person name="Olm M.R."/>
            <person name="Firek B.A."/>
            <person name="Baker R."/>
            <person name="Thomas B.C."/>
            <person name="Morowitz M.J."/>
            <person name="Banfield J.F."/>
        </authorList>
    </citation>
    <scope>NUCLEOTIDE SEQUENCE [LARGE SCALE GENOMIC DNA]</scope>
    <source>
        <strain evidence="5">S2_005_002_R2_34</strain>
    </source>
</reference>
<dbReference type="PROSITE" id="PS01117">
    <property type="entry name" value="HTH_MARR_1"/>
    <property type="match status" value="1"/>
</dbReference>
<evidence type="ECO:0000259" key="4">
    <source>
        <dbReference type="PROSITE" id="PS50995"/>
    </source>
</evidence>
<dbReference type="GO" id="GO:0003677">
    <property type="term" value="F:DNA binding"/>
    <property type="evidence" value="ECO:0007669"/>
    <property type="project" value="UniProtKB-KW"/>
</dbReference>
<dbReference type="Pfam" id="PF12802">
    <property type="entry name" value="MarR_2"/>
    <property type="match status" value="1"/>
</dbReference>
<dbReference type="Proteomes" id="UP000249185">
    <property type="component" value="Unassembled WGS sequence"/>
</dbReference>
<evidence type="ECO:0000256" key="1">
    <source>
        <dbReference type="ARBA" id="ARBA00023015"/>
    </source>
</evidence>
<dbReference type="PROSITE" id="PS50995">
    <property type="entry name" value="HTH_MARR_2"/>
    <property type="match status" value="1"/>
</dbReference>
<dbReference type="PANTHER" id="PTHR42756">
    <property type="entry name" value="TRANSCRIPTIONAL REGULATOR, MARR"/>
    <property type="match status" value="1"/>
</dbReference>
<sequence length="211" mass="23168">MVFVYTETGDRSSAGSDAPWPRARVVPAIRKPIAPGDRPLRRARRVIANHLMICHLMSMHDSDQKRNSRVGPLLIAAAQSWRRALAQALACEGLSDATALPLFALRGAGDGLRQNELAEKLGLEGTSVVRTLDSLERDGYVRRQEDARDRRAKRVFLTVEGQALAARIEDILATLRADLLGAIDARDIETTERVLGSIGEALTARLSKRKP</sequence>
<dbReference type="EMBL" id="QFPW01000005">
    <property type="protein sequence ID" value="PZQ50139.1"/>
    <property type="molecule type" value="Genomic_DNA"/>
</dbReference>
<dbReference type="InterPro" id="IPR023187">
    <property type="entry name" value="Tscrpt_reg_MarR-type_CS"/>
</dbReference>
<keyword evidence="2" id="KW-0238">DNA-binding</keyword>
<keyword evidence="1" id="KW-0805">Transcription regulation</keyword>
<comment type="caution">
    <text evidence="5">The sequence shown here is derived from an EMBL/GenBank/DDBJ whole genome shotgun (WGS) entry which is preliminary data.</text>
</comment>
<evidence type="ECO:0000313" key="5">
    <source>
        <dbReference type="EMBL" id="PZQ50139.1"/>
    </source>
</evidence>
<dbReference type="AlphaFoldDB" id="A0A2W5ND16"/>
<accession>A0A2W5ND16</accession>
<dbReference type="PANTHER" id="PTHR42756:SF1">
    <property type="entry name" value="TRANSCRIPTIONAL REPRESSOR OF EMRAB OPERON"/>
    <property type="match status" value="1"/>
</dbReference>
<dbReference type="SUPFAM" id="SSF46785">
    <property type="entry name" value="Winged helix' DNA-binding domain"/>
    <property type="match status" value="1"/>
</dbReference>
<feature type="domain" description="HTH marR-type" evidence="4">
    <location>
        <begin position="67"/>
        <end position="200"/>
    </location>
</feature>
<dbReference type="InterPro" id="IPR036390">
    <property type="entry name" value="WH_DNA-bd_sf"/>
</dbReference>